<reference evidence="3" key="1">
    <citation type="journal article" date="2019" name="Int. J. Syst. Evol. Microbiol.">
        <title>The Global Catalogue of Microorganisms (GCM) 10K type strain sequencing project: providing services to taxonomists for standard genome sequencing and annotation.</title>
        <authorList>
            <consortium name="The Broad Institute Genomics Platform"/>
            <consortium name="The Broad Institute Genome Sequencing Center for Infectious Disease"/>
            <person name="Wu L."/>
            <person name="Ma J."/>
        </authorList>
    </citation>
    <scope>NUCLEOTIDE SEQUENCE [LARGE SCALE GENOMIC DNA]</scope>
    <source>
        <strain evidence="3">JCM 17983</strain>
    </source>
</reference>
<feature type="domain" description="UspA" evidence="1">
    <location>
        <begin position="63"/>
        <end position="116"/>
    </location>
</feature>
<proteinExistence type="predicted"/>
<evidence type="ECO:0000313" key="3">
    <source>
        <dbReference type="Proteomes" id="UP001500457"/>
    </source>
</evidence>
<dbReference type="Gene3D" id="3.40.50.12370">
    <property type="match status" value="1"/>
</dbReference>
<accession>A0ABP9F768</accession>
<dbReference type="CDD" id="cd00293">
    <property type="entry name" value="USP-like"/>
    <property type="match status" value="1"/>
</dbReference>
<name>A0ABP9F768_9PSEU</name>
<sequence>MTVLVAVPEGREGPQALHAGAGEARLLDTDLVVLNLTLHSIDLSGLPEDLKVTLLERSGPEDRDPADTVLEEIDQRPDVQRLVIGMKRRSPVSKALLGSVAQRLLLDSPVPVLAVKAED</sequence>
<comment type="caution">
    <text evidence="2">The sequence shown here is derived from an EMBL/GenBank/DDBJ whole genome shotgun (WGS) entry which is preliminary data.</text>
</comment>
<dbReference type="Pfam" id="PF00582">
    <property type="entry name" value="Usp"/>
    <property type="match status" value="1"/>
</dbReference>
<dbReference type="EMBL" id="BAABHQ010000018">
    <property type="protein sequence ID" value="GAA4889814.1"/>
    <property type="molecule type" value="Genomic_DNA"/>
</dbReference>
<keyword evidence="3" id="KW-1185">Reference proteome</keyword>
<protein>
    <submittedName>
        <fullName evidence="2">Universal stress protein</fullName>
    </submittedName>
</protein>
<gene>
    <name evidence="2" type="ORF">GCM10023203_48900</name>
</gene>
<dbReference type="Proteomes" id="UP001500457">
    <property type="component" value="Unassembled WGS sequence"/>
</dbReference>
<dbReference type="RefSeq" id="WP_274234338.1">
    <property type="nucleotide sequence ID" value="NZ_BAABHQ010000018.1"/>
</dbReference>
<organism evidence="2 3">
    <name type="scientific">Actinomycetospora straminea</name>
    <dbReference type="NCBI Taxonomy" id="663607"/>
    <lineage>
        <taxon>Bacteria</taxon>
        <taxon>Bacillati</taxon>
        <taxon>Actinomycetota</taxon>
        <taxon>Actinomycetes</taxon>
        <taxon>Pseudonocardiales</taxon>
        <taxon>Pseudonocardiaceae</taxon>
        <taxon>Actinomycetospora</taxon>
    </lineage>
</organism>
<evidence type="ECO:0000259" key="1">
    <source>
        <dbReference type="Pfam" id="PF00582"/>
    </source>
</evidence>
<evidence type="ECO:0000313" key="2">
    <source>
        <dbReference type="EMBL" id="GAA4889814.1"/>
    </source>
</evidence>
<dbReference type="InterPro" id="IPR006016">
    <property type="entry name" value="UspA"/>
</dbReference>
<dbReference type="SUPFAM" id="SSF52402">
    <property type="entry name" value="Adenine nucleotide alpha hydrolases-like"/>
    <property type="match status" value="1"/>
</dbReference>